<sequence>MTPKPSSEPLSCWVVSDGRAGMENQALGLAEAIGRRTALRIEAKRLAVGAPWRALPRALWSDPFARLSSDSARLDAPFPDLWIACGRLSVPFSIAVRKRSPRTFVVQTQAPRAPLVSFDLVVPPEHDGLHGPNVFPILGSPNRLTPSRLKDDARRLAPALAHLPAPRVAVLVGGPNRAYRFSAHARQRFADALRALADGGAGLMVTASRRTEDETRAAILAALKEAPHFFWRGEAVAGLDNPYFGMLGLADHVIVTADSVNMAAEAAMTGKPVHVFPLDRAPLARRANKFERFHRALAERGVARPFSGVLESWRYEPLDETSRAADETIRRLRAVGALKE</sequence>
<dbReference type="PANTHER" id="PTHR33986">
    <property type="entry name" value="OS02G0535700 PROTEIN"/>
    <property type="match status" value="1"/>
</dbReference>
<dbReference type="Pfam" id="PF06258">
    <property type="entry name" value="Mito_fiss_Elm1"/>
    <property type="match status" value="1"/>
</dbReference>
<name>A0A239PRT8_9PROT</name>
<accession>A0A239PRT8</accession>
<dbReference type="AlphaFoldDB" id="A0A239PRT8"/>
<protein>
    <recommendedName>
        <fullName evidence="3">Nucleoside-diphosphate sugar epimerase</fullName>
    </recommendedName>
</protein>
<keyword evidence="2" id="KW-1185">Reference proteome</keyword>
<reference evidence="1 2" key="1">
    <citation type="submission" date="2017-07" db="EMBL/GenBank/DDBJ databases">
        <authorList>
            <person name="Sun Z.S."/>
            <person name="Albrecht U."/>
            <person name="Echele G."/>
            <person name="Lee C.C."/>
        </authorList>
    </citation>
    <scope>NUCLEOTIDE SEQUENCE [LARGE SCALE GENOMIC DNA]</scope>
    <source>
        <strain evidence="1 2">CGMCC 1.12710</strain>
    </source>
</reference>
<evidence type="ECO:0008006" key="3">
    <source>
        <dbReference type="Google" id="ProtNLM"/>
    </source>
</evidence>
<proteinExistence type="predicted"/>
<evidence type="ECO:0000313" key="2">
    <source>
        <dbReference type="Proteomes" id="UP000198346"/>
    </source>
</evidence>
<dbReference type="InterPro" id="IPR009367">
    <property type="entry name" value="Elm1-like"/>
</dbReference>
<dbReference type="OrthoDB" id="272235at2"/>
<gene>
    <name evidence="1" type="ORF">SAMN06297382_1459</name>
</gene>
<evidence type="ECO:0000313" key="1">
    <source>
        <dbReference type="EMBL" id="SNT72417.1"/>
    </source>
</evidence>
<organism evidence="1 2">
    <name type="scientific">Amphiplicatus metriothermophilus</name>
    <dbReference type="NCBI Taxonomy" id="1519374"/>
    <lineage>
        <taxon>Bacteria</taxon>
        <taxon>Pseudomonadati</taxon>
        <taxon>Pseudomonadota</taxon>
        <taxon>Alphaproteobacteria</taxon>
        <taxon>Parvularculales</taxon>
        <taxon>Parvularculaceae</taxon>
        <taxon>Amphiplicatus</taxon>
    </lineage>
</organism>
<dbReference type="RefSeq" id="WP_089411907.1">
    <property type="nucleotide sequence ID" value="NZ_FZQA01000002.1"/>
</dbReference>
<dbReference type="PANTHER" id="PTHR33986:SF15">
    <property type="entry name" value="MITOCHONDRIAL FISSION PROTEIN ELM1"/>
    <property type="match status" value="1"/>
</dbReference>
<dbReference type="EMBL" id="FZQA01000002">
    <property type="protein sequence ID" value="SNT72417.1"/>
    <property type="molecule type" value="Genomic_DNA"/>
</dbReference>
<dbReference type="Proteomes" id="UP000198346">
    <property type="component" value="Unassembled WGS sequence"/>
</dbReference>